<dbReference type="EMBL" id="CP043538">
    <property type="protein sequence ID" value="QGY02911.1"/>
    <property type="molecule type" value="Genomic_DNA"/>
</dbReference>
<reference evidence="2 3" key="1">
    <citation type="journal article" date="2012" name="Genet. Mol. Biol.">
        <title>Analysis of 16S rRNA and mxaF genes revealing insights into Methylobacterium niche-specific plant association.</title>
        <authorList>
            <person name="Dourado M.N."/>
            <person name="Andreote F.D."/>
            <person name="Dini-Andreote F."/>
            <person name="Conti R."/>
            <person name="Araujo J.M."/>
            <person name="Araujo W.L."/>
        </authorList>
    </citation>
    <scope>NUCLEOTIDE SEQUENCE [LARGE SCALE GENOMIC DNA]</scope>
    <source>
        <strain evidence="2 3">SR1.6/6</strain>
    </source>
</reference>
<proteinExistence type="predicted"/>
<keyword evidence="1" id="KW-1133">Transmembrane helix</keyword>
<evidence type="ECO:0000313" key="3">
    <source>
        <dbReference type="Proteomes" id="UP000012488"/>
    </source>
</evidence>
<feature type="transmembrane region" description="Helical" evidence="1">
    <location>
        <begin position="43"/>
        <end position="65"/>
    </location>
</feature>
<keyword evidence="1" id="KW-0812">Transmembrane</keyword>
<organism evidence="2 3">
    <name type="scientific">Methylobacterium mesophilicum SR1.6/6</name>
    <dbReference type="NCBI Taxonomy" id="908290"/>
    <lineage>
        <taxon>Bacteria</taxon>
        <taxon>Pseudomonadati</taxon>
        <taxon>Pseudomonadota</taxon>
        <taxon>Alphaproteobacteria</taxon>
        <taxon>Hyphomicrobiales</taxon>
        <taxon>Methylobacteriaceae</taxon>
        <taxon>Methylobacterium</taxon>
    </lineage>
</organism>
<dbReference type="AlphaFoldDB" id="A0A6B9FJY7"/>
<feature type="transmembrane region" description="Helical" evidence="1">
    <location>
        <begin position="72"/>
        <end position="92"/>
    </location>
</feature>
<feature type="transmembrane region" description="Helical" evidence="1">
    <location>
        <begin position="138"/>
        <end position="157"/>
    </location>
</feature>
<name>A0A6B9FJY7_9HYPH</name>
<dbReference type="KEGG" id="mmes:MMSR116_14230"/>
<evidence type="ECO:0008006" key="4">
    <source>
        <dbReference type="Google" id="ProtNLM"/>
    </source>
</evidence>
<evidence type="ECO:0000313" key="2">
    <source>
        <dbReference type="EMBL" id="QGY02911.1"/>
    </source>
</evidence>
<accession>A0A6B9FJY7</accession>
<dbReference type="Proteomes" id="UP000012488">
    <property type="component" value="Chromosome"/>
</dbReference>
<gene>
    <name evidence="2" type="ORF">MMSR116_14230</name>
</gene>
<feature type="transmembrane region" description="Helical" evidence="1">
    <location>
        <begin position="224"/>
        <end position="243"/>
    </location>
</feature>
<sequence>MDDRHERTLSKVPEVTLGFWTIKILATTLGETGGDTVTMTLDWGYLAGTALFAVLLVGLVVAQIMSRRFHPALYWATIVASTTFGTTMADFADRSLGIGYTGGSTLLLACLAAVLGLWYATEGTVSVDTVSTPRVEAFYWGAITFSQTLGTALGDWLADTGGLGYEGGALVFAAALAVVVFLYYRTRVSRVGLFWAAFILTRPLGATVGDFLDKPASAGGMHLSRPLASAVIAAFIVALIVLLPQRAGRHPGEGVQASR</sequence>
<protein>
    <recommendedName>
        <fullName evidence="4">Membrane-anchored protein</fullName>
    </recommendedName>
</protein>
<evidence type="ECO:0000256" key="1">
    <source>
        <dbReference type="SAM" id="Phobius"/>
    </source>
</evidence>
<feature type="transmembrane region" description="Helical" evidence="1">
    <location>
        <begin position="163"/>
        <end position="184"/>
    </location>
</feature>
<dbReference type="InterPro" id="IPR007136">
    <property type="entry name" value="DUF347"/>
</dbReference>
<feature type="transmembrane region" description="Helical" evidence="1">
    <location>
        <begin position="98"/>
        <end position="118"/>
    </location>
</feature>
<keyword evidence="1" id="KW-0472">Membrane</keyword>
<reference evidence="2 3" key="2">
    <citation type="journal article" date="2013" name="Genome Announc.">
        <title>Draft Genome Sequence of Methylobacterium mesophilicum Strain SR1.6/6, Isolated from Citrus sinensis.</title>
        <authorList>
            <person name="Marinho Almeida D."/>
            <person name="Dini-Andreote F."/>
            <person name="Camargo Neves A.A."/>
            <person name="Juca Ramos R.T."/>
            <person name="Andreote F.D."/>
            <person name="Carneiro A.R."/>
            <person name="Oliveira de Souza Lima A."/>
            <person name="Caracciolo Gomes de Sa P.H."/>
            <person name="Ribeiro Barbosa M.S."/>
            <person name="Araujo W.L."/>
            <person name="Silva A."/>
        </authorList>
    </citation>
    <scope>NUCLEOTIDE SEQUENCE [LARGE SCALE GENOMIC DNA]</scope>
    <source>
        <strain evidence="2 3">SR1.6/6</strain>
    </source>
</reference>
<feature type="transmembrane region" description="Helical" evidence="1">
    <location>
        <begin position="191"/>
        <end position="212"/>
    </location>
</feature>
<dbReference type="RefSeq" id="WP_010682496.1">
    <property type="nucleotide sequence ID" value="NZ_CP043538.1"/>
</dbReference>
<dbReference type="OrthoDB" id="9794709at2"/>
<dbReference type="Pfam" id="PF03988">
    <property type="entry name" value="DUF347"/>
    <property type="match status" value="4"/>
</dbReference>